<accession>A0ABP6LNQ1</accession>
<comment type="caution">
    <text evidence="1">The sequence shown here is derived from an EMBL/GenBank/DDBJ whole genome shotgun (WGS) entry which is preliminary data.</text>
</comment>
<sequence>MGDVWCGWCGARIQGEAVGGRRYCRPAHRQAAWRARRRWSQAATAREGMAEAGEELICQVQTLAQRAHELPPPGPCTQWHSAAVARVSDLAGQLVRAAVRADRQAGASWAQIGAGLGISAEAARSRFGRTRGSTAPAARTG</sequence>
<organism evidence="1 2">
    <name type="scientific">Streptomyces glomeratus</name>
    <dbReference type="NCBI Taxonomy" id="284452"/>
    <lineage>
        <taxon>Bacteria</taxon>
        <taxon>Bacillati</taxon>
        <taxon>Actinomycetota</taxon>
        <taxon>Actinomycetes</taxon>
        <taxon>Kitasatosporales</taxon>
        <taxon>Streptomycetaceae</taxon>
        <taxon>Streptomyces</taxon>
    </lineage>
</organism>
<reference evidence="2" key="1">
    <citation type="journal article" date="2019" name="Int. J. Syst. Evol. Microbiol.">
        <title>The Global Catalogue of Microorganisms (GCM) 10K type strain sequencing project: providing services to taxonomists for standard genome sequencing and annotation.</title>
        <authorList>
            <consortium name="The Broad Institute Genomics Platform"/>
            <consortium name="The Broad Institute Genome Sequencing Center for Infectious Disease"/>
            <person name="Wu L."/>
            <person name="Ma J."/>
        </authorList>
    </citation>
    <scope>NUCLEOTIDE SEQUENCE [LARGE SCALE GENOMIC DNA]</scope>
    <source>
        <strain evidence="2">JCM 9091</strain>
    </source>
</reference>
<evidence type="ECO:0000313" key="2">
    <source>
        <dbReference type="Proteomes" id="UP001501532"/>
    </source>
</evidence>
<dbReference type="EMBL" id="BAAAUF010000024">
    <property type="protein sequence ID" value="GAA3048323.1"/>
    <property type="molecule type" value="Genomic_DNA"/>
</dbReference>
<dbReference type="Proteomes" id="UP001501532">
    <property type="component" value="Unassembled WGS sequence"/>
</dbReference>
<evidence type="ECO:0000313" key="1">
    <source>
        <dbReference type="EMBL" id="GAA3048323.1"/>
    </source>
</evidence>
<gene>
    <name evidence="1" type="ORF">GCM10010448_34290</name>
</gene>
<evidence type="ECO:0008006" key="3">
    <source>
        <dbReference type="Google" id="ProtNLM"/>
    </source>
</evidence>
<proteinExistence type="predicted"/>
<name>A0ABP6LNQ1_9ACTN</name>
<protein>
    <recommendedName>
        <fullName evidence="3">Sigma-70 family RNA polymerase sigma factor</fullName>
    </recommendedName>
</protein>
<keyword evidence="2" id="KW-1185">Reference proteome</keyword>